<proteinExistence type="predicted"/>
<dbReference type="RefSeq" id="XP_066638065.1">
    <property type="nucleotide sequence ID" value="XM_066772786.1"/>
</dbReference>
<accession>A0ABR3CXR6</accession>
<feature type="compositionally biased region" description="Polar residues" evidence="1">
    <location>
        <begin position="528"/>
        <end position="541"/>
    </location>
</feature>
<feature type="compositionally biased region" description="Basic and acidic residues" evidence="1">
    <location>
        <begin position="283"/>
        <end position="295"/>
    </location>
</feature>
<keyword evidence="3" id="KW-1185">Reference proteome</keyword>
<evidence type="ECO:0008006" key="4">
    <source>
        <dbReference type="Google" id="ProtNLM"/>
    </source>
</evidence>
<feature type="compositionally biased region" description="Low complexity" evidence="1">
    <location>
        <begin position="445"/>
        <end position="477"/>
    </location>
</feature>
<feature type="compositionally biased region" description="Basic and acidic residues" evidence="1">
    <location>
        <begin position="577"/>
        <end position="589"/>
    </location>
</feature>
<feature type="compositionally biased region" description="Basic and acidic residues" evidence="1">
    <location>
        <begin position="544"/>
        <end position="556"/>
    </location>
</feature>
<feature type="compositionally biased region" description="Basic and acidic residues" evidence="1">
    <location>
        <begin position="166"/>
        <end position="178"/>
    </location>
</feature>
<feature type="compositionally biased region" description="Basic and acidic residues" evidence="1">
    <location>
        <begin position="426"/>
        <end position="438"/>
    </location>
</feature>
<feature type="compositionally biased region" description="Gly residues" evidence="1">
    <location>
        <begin position="182"/>
        <end position="195"/>
    </location>
</feature>
<feature type="compositionally biased region" description="Gly residues" evidence="1">
    <location>
        <begin position="205"/>
        <end position="219"/>
    </location>
</feature>
<dbReference type="PANTHER" id="PTHR39606:SF1">
    <property type="entry name" value="CELL SURFACE PROTEIN"/>
    <property type="match status" value="1"/>
</dbReference>
<feature type="region of interest" description="Disordered" evidence="1">
    <location>
        <begin position="32"/>
        <end position="662"/>
    </location>
</feature>
<evidence type="ECO:0000313" key="3">
    <source>
        <dbReference type="Proteomes" id="UP001430584"/>
    </source>
</evidence>
<dbReference type="EMBL" id="JAJVCZ030000001">
    <property type="protein sequence ID" value="KAL0265325.1"/>
    <property type="molecule type" value="Genomic_DNA"/>
</dbReference>
<feature type="compositionally biased region" description="Low complexity" evidence="1">
    <location>
        <begin position="592"/>
        <end position="622"/>
    </location>
</feature>
<gene>
    <name evidence="2" type="ORF">SLS55_001290</name>
</gene>
<feature type="compositionally biased region" description="Polar residues" evidence="1">
    <location>
        <begin position="362"/>
        <end position="381"/>
    </location>
</feature>
<protein>
    <recommendedName>
        <fullName evidence="4">Cell surface protein</fullName>
    </recommendedName>
</protein>
<evidence type="ECO:0000313" key="2">
    <source>
        <dbReference type="EMBL" id="KAL0265325.1"/>
    </source>
</evidence>
<comment type="caution">
    <text evidence="2">The sequence shown here is derived from an EMBL/GenBank/DDBJ whole genome shotgun (WGS) entry which is preliminary data.</text>
</comment>
<dbReference type="Proteomes" id="UP001430584">
    <property type="component" value="Unassembled WGS sequence"/>
</dbReference>
<dbReference type="PANTHER" id="PTHR39606">
    <property type="entry name" value="SURFACE PROTEIN, PUTATIVE-RELATED"/>
    <property type="match status" value="1"/>
</dbReference>
<evidence type="ECO:0000256" key="1">
    <source>
        <dbReference type="SAM" id="MobiDB-lite"/>
    </source>
</evidence>
<feature type="compositionally biased region" description="Basic and acidic residues" evidence="1">
    <location>
        <begin position="488"/>
        <end position="500"/>
    </location>
</feature>
<name>A0ABR3CXR6_9PEZI</name>
<feature type="compositionally biased region" description="Basic and acidic residues" evidence="1">
    <location>
        <begin position="250"/>
        <end position="262"/>
    </location>
</feature>
<feature type="compositionally biased region" description="Polar residues" evidence="1">
    <location>
        <begin position="263"/>
        <end position="280"/>
    </location>
</feature>
<feature type="compositionally biased region" description="Basic and acidic residues" evidence="1">
    <location>
        <begin position="391"/>
        <end position="405"/>
    </location>
</feature>
<feature type="compositionally biased region" description="Low complexity" evidence="1">
    <location>
        <begin position="89"/>
        <end position="136"/>
    </location>
</feature>
<reference evidence="2 3" key="1">
    <citation type="submission" date="2024-02" db="EMBL/GenBank/DDBJ databases">
        <title>De novo assembly and annotation of 12 fungi associated with fruit tree decline syndrome in Ontario, Canada.</title>
        <authorList>
            <person name="Sulman M."/>
            <person name="Ellouze W."/>
            <person name="Ilyukhin E."/>
        </authorList>
    </citation>
    <scope>NUCLEOTIDE SEQUENCE [LARGE SCALE GENOMIC DNA]</scope>
    <source>
        <strain evidence="2 3">FDS-637</strain>
    </source>
</reference>
<organism evidence="2 3">
    <name type="scientific">Diplodia seriata</name>
    <dbReference type="NCBI Taxonomy" id="420778"/>
    <lineage>
        <taxon>Eukaryota</taxon>
        <taxon>Fungi</taxon>
        <taxon>Dikarya</taxon>
        <taxon>Ascomycota</taxon>
        <taxon>Pezizomycotina</taxon>
        <taxon>Dothideomycetes</taxon>
        <taxon>Dothideomycetes incertae sedis</taxon>
        <taxon>Botryosphaeriales</taxon>
        <taxon>Botryosphaeriaceae</taxon>
        <taxon>Diplodia</taxon>
    </lineage>
</organism>
<feature type="compositionally biased region" description="Low complexity" evidence="1">
    <location>
        <begin position="351"/>
        <end position="360"/>
    </location>
</feature>
<sequence>MSHHTGESTGSGLRGAAGAVHGLGETIRGTINTAADTAVGSDASKNQAIRDRGVDEINTGRYHGTGAGVTPADTAAERHNRAAQGEYPSTTSTGATGLGSSTHNPTTTHTGAYDTTGTTGHTGHTGAYDTTGHTGHTGSGYAAPGEYGHPQSTNAGPHGSNVANKADPRVDSDLDSQRHGGATTGAGYGSTGTGYGHSTAAPTGTGYGHSTGAPTGTGYGNTSTTGTHFQHDDPRSTNAGPHGSNVGNKADPRIDSDYDNRARTGNQTGAAAGPHSSNLANKVDPRVDSDRDNREHRRGSAATAGLQPTGGLSGTTSRQDIDGIDPTDIKGGYTTAETTTGHSGVGGNSGVSGAHGSHVGNNPGSNTHGPNVHGNNSSSDNHGPHNSKIANKLDPRVDSDADNRARTGNQTGAAAGPHGSNVANKADPRVDSDLDNRAHHGSTGHTNTYGSTTGATGTHGTTGTHGSTGYGNTSTNHGTHDSNLANKADPRFDSDRDNRAHHGTTGTAGTYGSTTGPTGTHGSTGYGNTSTNHGTHDSNVANKADPRFDSDLDNRARTGNQTGAAAGPHGSNVANKADPRVDSDRDNRAHHGTTGVHDTTGTHGVHDTTGTHGTHDTTGAHGTESKHVKNDSATNTTESHPSHGTGIMGKVLDKVDPRVKNA</sequence>
<feature type="compositionally biased region" description="Basic and acidic residues" evidence="1">
    <location>
        <begin position="651"/>
        <end position="662"/>
    </location>
</feature>
<feature type="compositionally biased region" description="Low complexity" evidence="1">
    <location>
        <begin position="503"/>
        <end position="527"/>
    </location>
</feature>
<dbReference type="GeneID" id="92005375"/>